<evidence type="ECO:0000313" key="1">
    <source>
        <dbReference type="EMBL" id="OTM84078.1"/>
    </source>
</evidence>
<dbReference type="AlphaFoldDB" id="A0A241ZCC8"/>
<accession>A0A241ZCC8</accession>
<comment type="caution">
    <text evidence="1">The sequence shown here is derived from an EMBL/GenBank/DDBJ whole genome shotgun (WGS) entry which is preliminary data.</text>
</comment>
<sequence length="318" mass="36402">MTILQNAIDSIALGIEDYEEAVHDSRRLISCTRNIFAGILLLFKHKLSELSPENSDEVLIKQKVIPSQRTGEISWVGEGNKTVDVQGIEDRFKGLGIKVDWTRLKKIQKYRNDIEHYYTTNSSSAVQQMISDSFLVIVNFISEYLNGDPRDLLGEDIFNVMKEIDEVYEQDKKLCVAKFQTLKYFHPAIPTVLTDTSCFECGSGFLNPLKDNTYAEETRYQCRSCNAEFDYEKLVNVAFENEFSLSTRDIMNGEEDISCNCPECGGYFLYQEGVCVACGYENNLICELCDDKIPPSEVEVFEGRCSYCNYKWEKIMAE</sequence>
<name>A0A241ZCC8_ACIBA</name>
<evidence type="ECO:0000313" key="2">
    <source>
        <dbReference type="Proteomes" id="UP000194699"/>
    </source>
</evidence>
<dbReference type="RefSeq" id="WP_032018249.1">
    <property type="nucleotide sequence ID" value="NZ_JAYDQJ010000010.1"/>
</dbReference>
<proteinExistence type="predicted"/>
<gene>
    <name evidence="1" type="ORF">B9X95_13680</name>
</gene>
<protein>
    <submittedName>
        <fullName evidence="1">Uncharacterized protein</fullName>
    </submittedName>
</protein>
<dbReference type="Proteomes" id="UP000194699">
    <property type="component" value="Unassembled WGS sequence"/>
</dbReference>
<organism evidence="1 2">
    <name type="scientific">Acinetobacter baumannii</name>
    <dbReference type="NCBI Taxonomy" id="470"/>
    <lineage>
        <taxon>Bacteria</taxon>
        <taxon>Pseudomonadati</taxon>
        <taxon>Pseudomonadota</taxon>
        <taxon>Gammaproteobacteria</taxon>
        <taxon>Moraxellales</taxon>
        <taxon>Moraxellaceae</taxon>
        <taxon>Acinetobacter</taxon>
        <taxon>Acinetobacter calcoaceticus/baumannii complex</taxon>
    </lineage>
</organism>
<dbReference type="EMBL" id="NGEL01000145">
    <property type="protein sequence ID" value="OTM84078.1"/>
    <property type="molecule type" value="Genomic_DNA"/>
</dbReference>
<reference evidence="1 2" key="1">
    <citation type="submission" date="2017-05" db="EMBL/GenBank/DDBJ databases">
        <authorList>
            <person name="Song R."/>
            <person name="Chenine A.L."/>
            <person name="Ruprecht R.M."/>
        </authorList>
    </citation>
    <scope>NUCLEOTIDE SEQUENCE [LARGE SCALE GENOMIC DNA]</scope>
    <source>
        <strain evidence="1 2">PR350</strain>
    </source>
</reference>